<dbReference type="PANTHER" id="PTHR28052:SF1">
    <property type="entry name" value="UPF0545 PROTEIN C22ORF39"/>
    <property type="match status" value="1"/>
</dbReference>
<feature type="region of interest" description="Disordered" evidence="1">
    <location>
        <begin position="1"/>
        <end position="86"/>
    </location>
</feature>
<evidence type="ECO:0000313" key="3">
    <source>
        <dbReference type="Proteomes" id="UP000298493"/>
    </source>
</evidence>
<evidence type="ECO:0000256" key="1">
    <source>
        <dbReference type="SAM" id="MobiDB-lite"/>
    </source>
</evidence>
<dbReference type="AlphaFoldDB" id="A0A4Z1NM70"/>
<dbReference type="STRING" id="86259.A0A4Z1NM70"/>
<gene>
    <name evidence="2" type="ORF">E6O75_ATG08447</name>
</gene>
<organism evidence="2 3">
    <name type="scientific">Venturia nashicola</name>
    <dbReference type="NCBI Taxonomy" id="86259"/>
    <lineage>
        <taxon>Eukaryota</taxon>
        <taxon>Fungi</taxon>
        <taxon>Dikarya</taxon>
        <taxon>Ascomycota</taxon>
        <taxon>Pezizomycotina</taxon>
        <taxon>Dothideomycetes</taxon>
        <taxon>Pleosporomycetidae</taxon>
        <taxon>Venturiales</taxon>
        <taxon>Venturiaceae</taxon>
        <taxon>Venturia</taxon>
    </lineage>
</organism>
<dbReference type="OrthoDB" id="2017405at2759"/>
<feature type="compositionally biased region" description="Low complexity" evidence="1">
    <location>
        <begin position="1"/>
        <end position="21"/>
    </location>
</feature>
<proteinExistence type="predicted"/>
<accession>A0A4Z1NM70</accession>
<feature type="compositionally biased region" description="Polar residues" evidence="1">
    <location>
        <begin position="75"/>
        <end position="86"/>
    </location>
</feature>
<reference evidence="2 3" key="1">
    <citation type="submission" date="2019-04" db="EMBL/GenBank/DDBJ databases">
        <title>High contiguity whole genome sequence and gene annotation resource for two Venturia nashicola isolates.</title>
        <authorList>
            <person name="Prokchorchik M."/>
            <person name="Won K."/>
            <person name="Lee Y."/>
            <person name="Choi E.D."/>
            <person name="Segonzac C."/>
            <person name="Sohn K.H."/>
        </authorList>
    </citation>
    <scope>NUCLEOTIDE SEQUENCE [LARGE SCALE GENOMIC DNA]</scope>
    <source>
        <strain evidence="2 3">PRI2</strain>
    </source>
</reference>
<dbReference type="Pfam" id="PF11326">
    <property type="entry name" value="PANTS-like"/>
    <property type="match status" value="1"/>
</dbReference>
<sequence length="196" mass="22449">MGWLWSSSPETTTPKTSDTLPEPSVSQPPTPINNADTRSRSQEEELGEFLPIFASSKQTQPPTETLPKASIHSPKPTQSDSIAPFPTTMSCRDTFDRAFYCQSLGGQFNNVYRYGELKDCKTHWAEFWFCMRIKNKSEESKAELIQDWYRKKEEKYTTGPSSEDVWSERKVRLERAFDMDPDEAGLFSPSPSKDEK</sequence>
<dbReference type="EMBL" id="SNSC02000021">
    <property type="protein sequence ID" value="TID15194.1"/>
    <property type="molecule type" value="Genomic_DNA"/>
</dbReference>
<evidence type="ECO:0000313" key="2">
    <source>
        <dbReference type="EMBL" id="TID15194.1"/>
    </source>
</evidence>
<comment type="caution">
    <text evidence="2">The sequence shown here is derived from an EMBL/GenBank/DDBJ whole genome shotgun (WGS) entry which is preliminary data.</text>
</comment>
<dbReference type="PANTHER" id="PTHR28052">
    <property type="entry name" value="UPF0545 PROTEIN C22ORF39"/>
    <property type="match status" value="1"/>
</dbReference>
<evidence type="ECO:0008006" key="4">
    <source>
        <dbReference type="Google" id="ProtNLM"/>
    </source>
</evidence>
<name>A0A4Z1NM70_9PEZI</name>
<dbReference type="Proteomes" id="UP000298493">
    <property type="component" value="Unassembled WGS sequence"/>
</dbReference>
<protein>
    <recommendedName>
        <fullName evidence="4">Early meiotic induction protein 1</fullName>
    </recommendedName>
</protein>
<keyword evidence="3" id="KW-1185">Reference proteome</keyword>
<dbReference type="InterPro" id="IPR021475">
    <property type="entry name" value="Pants/Emi1-like"/>
</dbReference>